<dbReference type="RefSeq" id="WP_088528084.1">
    <property type="nucleotide sequence ID" value="NZ_NGUO01000016.1"/>
</dbReference>
<reference evidence="1 2" key="1">
    <citation type="submission" date="2017-05" db="EMBL/GenBank/DDBJ databases">
        <title>Polynucleobacter sp. MWH-K35W1 isolated from the permanently anoxic monimolimnion of a meromictic lake.</title>
        <authorList>
            <person name="Hahn M.W."/>
        </authorList>
    </citation>
    <scope>NUCLEOTIDE SEQUENCE [LARGE SCALE GENOMIC DNA]</scope>
    <source>
        <strain evidence="1 2">MWH-K35W1</strain>
    </source>
</reference>
<gene>
    <name evidence="1" type="ORF">CBI30_09600</name>
</gene>
<comment type="caution">
    <text evidence="1">The sequence shown here is derived from an EMBL/GenBank/DDBJ whole genome shotgun (WGS) entry which is preliminary data.</text>
</comment>
<proteinExistence type="predicted"/>
<evidence type="ECO:0000313" key="2">
    <source>
        <dbReference type="Proteomes" id="UP000198104"/>
    </source>
</evidence>
<accession>A0A254PS94</accession>
<dbReference type="AlphaFoldDB" id="A0A254PS94"/>
<dbReference type="OrthoDB" id="9144230at2"/>
<dbReference type="EMBL" id="NGUO01000016">
    <property type="protein sequence ID" value="OWS69420.1"/>
    <property type="molecule type" value="Genomic_DNA"/>
</dbReference>
<name>A0A254PS94_9BURK</name>
<dbReference type="Proteomes" id="UP000198104">
    <property type="component" value="Unassembled WGS sequence"/>
</dbReference>
<keyword evidence="2" id="KW-1185">Reference proteome</keyword>
<sequence>MSDAEFFAKVTPKRLTSLAENFKRSREEFRKDGKDRELRRAGKAPVPEVTRERLPCEVIHKQDLNTLLRSGQVIPASELAKQNEDALRLAKDLEEAVRSEVSHRRTKIQAEPDKTLVYYIREPFEE</sequence>
<protein>
    <submittedName>
        <fullName evidence="1">Uncharacterized protein</fullName>
    </submittedName>
</protein>
<organism evidence="1 2">
    <name type="scientific">Polynucleobacter aenigmaticus</name>
    <dbReference type="NCBI Taxonomy" id="1743164"/>
    <lineage>
        <taxon>Bacteria</taxon>
        <taxon>Pseudomonadati</taxon>
        <taxon>Pseudomonadota</taxon>
        <taxon>Betaproteobacteria</taxon>
        <taxon>Burkholderiales</taxon>
        <taxon>Burkholderiaceae</taxon>
        <taxon>Polynucleobacter</taxon>
    </lineage>
</organism>
<evidence type="ECO:0000313" key="1">
    <source>
        <dbReference type="EMBL" id="OWS69420.1"/>
    </source>
</evidence>